<protein>
    <submittedName>
        <fullName evidence="2">Uncharacterized protein</fullName>
    </submittedName>
</protein>
<accession>A0A024P959</accession>
<proteinExistence type="predicted"/>
<organism evidence="2 3">
    <name type="scientific">Halobacillus karajensis</name>
    <dbReference type="NCBI Taxonomy" id="195088"/>
    <lineage>
        <taxon>Bacteria</taxon>
        <taxon>Bacillati</taxon>
        <taxon>Bacillota</taxon>
        <taxon>Bacilli</taxon>
        <taxon>Bacillales</taxon>
        <taxon>Bacillaceae</taxon>
        <taxon>Halobacillus</taxon>
    </lineage>
</organism>
<reference evidence="2 3" key="2">
    <citation type="submission" date="2014-05" db="EMBL/GenBank/DDBJ databases">
        <title>Draft genome sequence of Halobacillus karajensis HK-03.</title>
        <authorList>
            <person name="Khelaifia S."/>
            <person name="Croce O."/>
            <person name="Lagier J.C."/>
            <person name="Raoult D."/>
        </authorList>
    </citation>
    <scope>NUCLEOTIDE SEQUENCE [LARGE SCALE GENOMIC DNA]</scope>
    <source>
        <strain evidence="2 3">HD-03</strain>
    </source>
</reference>
<comment type="caution">
    <text evidence="2">The sequence shown here is derived from an EMBL/GenBank/DDBJ whole genome shotgun (WGS) entry which is preliminary data.</text>
</comment>
<dbReference type="Proteomes" id="UP000028868">
    <property type="component" value="Unassembled WGS sequence"/>
</dbReference>
<gene>
    <name evidence="2" type="ORF">BN983_03263</name>
</gene>
<name>A0A024P959_9BACI</name>
<keyword evidence="3" id="KW-1185">Reference proteome</keyword>
<dbReference type="EMBL" id="CCDI010000004">
    <property type="protein sequence ID" value="CDQ24962.1"/>
    <property type="molecule type" value="Genomic_DNA"/>
</dbReference>
<reference evidence="3" key="1">
    <citation type="submission" date="2014-03" db="EMBL/GenBank/DDBJ databases">
        <authorList>
            <person name="Urmite Genomes U."/>
        </authorList>
    </citation>
    <scope>NUCLEOTIDE SEQUENCE [LARGE SCALE GENOMIC DNA]</scope>
    <source>
        <strain evidence="3">HD-03</strain>
    </source>
</reference>
<evidence type="ECO:0000313" key="2">
    <source>
        <dbReference type="EMBL" id="CDQ24962.1"/>
    </source>
</evidence>
<dbReference type="RefSeq" id="WP_035510247.1">
    <property type="nucleotide sequence ID" value="NZ_CCDH010000003.1"/>
</dbReference>
<evidence type="ECO:0000313" key="3">
    <source>
        <dbReference type="Proteomes" id="UP000028868"/>
    </source>
</evidence>
<dbReference type="AlphaFoldDB" id="A0A024P959"/>
<evidence type="ECO:0000256" key="1">
    <source>
        <dbReference type="SAM" id="MobiDB-lite"/>
    </source>
</evidence>
<dbReference type="OrthoDB" id="2967683at2"/>
<feature type="region of interest" description="Disordered" evidence="1">
    <location>
        <begin position="70"/>
        <end position="91"/>
    </location>
</feature>
<sequence>MVKSFCHCFSNQEELAQGVATKRTYHAFCIVSGDHGAIEFSFRTRYIDKDSAAPFTIFYSVEKELEEDGQTSKKVRIHSKKPLADTNEAPSEKPFLRSTESFYSYTIDLHLHKLRSFNSNPSHYLNTIHSKDLYQELKAIYTRVFKEKPSPAEEDHWSILID</sequence>